<sequence length="1046" mass="117863">MPGKTRPSDISPMNSWAPRSDFSSTASRMDSSTLHNILLHTFSTDAAARAAAEQAVSNLHSVRGSIVLLVQLATSADVQREIQQAAAISLKNLVHRHWGRDPHDDGPEPEAIFPDADKVEYRKFILQGLFDSHENSIQNLMVESVNIIARFDFPELWPTLIEDIRTTLQCGEPHRICNALLALRKVVKIYEYKPPAQRETLHVIVVATFPFLRTMLSQLLSNPSIEAGHMVHLICKIFWSCVQCALPPYLTIEEMTAWMEHLKALMSKPMPELEGPATPEDEETRHRHPWWKAKKWGIQIISRFYTSWGNPKHATASLEMATFFRAHIAPHLLVSVLETLALRPQGAFCPDRVVQLCLVYLQEAIISGASYQQLLPHLDFVLFKVLHPVMCLTPADLAVYEVDPQEYVRRTNDVMGEYLHPVYAAETLLADLCTKRGKHCVTKVLGFYNHLLVTPAADEDGWIQKEAALHALGALDAFLTLSPAHQSQMESIVLAHVLPAFSNPRGYMRLRATKMVSRNYMTKLQFQDSTMTQLVGCVLQTLQDPDLPVRIEAAKSFRHLVMYNHTTIVLDVLRPVLPTVLEQFFKIMDDMGFSDEVILALEQLIDQFCDEMGPYAVQLVLRLSQRFKQCLDAEEDEDDACLTAASCLDTINTVLMSIYNHPELFEPLLDALVPILHLLLSSDSYIDFVEPALDIVKSITFYSKSIHPKVWLLFPSLFRGADAWGSEYMHSFVAVLFSVIGRDATGFLQGVLQVNLPTGVKRISYLELVFNFVRKLLTKDDADEEDVWGACQTMDCILFNCDAIDMFVPPCLQLVCVRLSRTPQHETRLVTSLLGVVLSALHYSVPIALTVLGKMNVVEPVLTSLLRNAEVRTRYSEQKVFVLGMVALLRMPLAELPAPVQTHLKTIVSLVLLKLSQIMQATRASNDDGLRSYQDRNDETLKALIDQGGYDSGEDADTSVKEEEYASILRDLGKNGADPYFDDDDKDYFSRIDHIDEFAAFLHTMHAMQKDQPQAFEALGLTDNAQYIEACQLFNEEILRRQSDGA</sequence>
<dbReference type="PROSITE" id="PS50176">
    <property type="entry name" value="ARM_REPEAT"/>
    <property type="match status" value="1"/>
</dbReference>
<dbReference type="InterPro" id="IPR000225">
    <property type="entry name" value="Armadillo"/>
</dbReference>
<evidence type="ECO:0000256" key="8">
    <source>
        <dbReference type="PROSITE-ProRule" id="PRU00259"/>
    </source>
</evidence>
<keyword evidence="12" id="KW-1185">Reference proteome</keyword>
<keyword evidence="4" id="KW-0813">Transport</keyword>
<dbReference type="EMBL" id="JNBR01000433">
    <property type="protein sequence ID" value="OQR93002.1"/>
    <property type="molecule type" value="Genomic_DNA"/>
</dbReference>
<name>A0A1V9Z4Z2_ACHHY</name>
<evidence type="ECO:0000256" key="9">
    <source>
        <dbReference type="SAM" id="MobiDB-lite"/>
    </source>
</evidence>
<evidence type="ECO:0000313" key="11">
    <source>
        <dbReference type="EMBL" id="OQR93002.1"/>
    </source>
</evidence>
<dbReference type="Pfam" id="PF03810">
    <property type="entry name" value="IBN_N"/>
    <property type="match status" value="1"/>
</dbReference>
<accession>A0A1V9Z4Z2</accession>
<dbReference type="PROSITE" id="PS50166">
    <property type="entry name" value="IMPORTIN_B_NT"/>
    <property type="match status" value="1"/>
</dbReference>
<comment type="similarity">
    <text evidence="3">Belongs to the importin beta family. Importin beta-1 subfamily.</text>
</comment>
<dbReference type="Gene3D" id="1.25.10.10">
    <property type="entry name" value="Leucine-rich Repeat Variant"/>
    <property type="match status" value="1"/>
</dbReference>
<keyword evidence="5" id="KW-0963">Cytoplasm</keyword>
<comment type="caution">
    <text evidence="11">The sequence shown here is derived from an EMBL/GenBank/DDBJ whole genome shotgun (WGS) entry which is preliminary data.</text>
</comment>
<dbReference type="InterPro" id="IPR001494">
    <property type="entry name" value="Importin-beta_N"/>
</dbReference>
<protein>
    <recommendedName>
        <fullName evidence="10">Importin N-terminal domain-containing protein</fullName>
    </recommendedName>
</protein>
<gene>
    <name evidence="11" type="ORF">ACHHYP_03028</name>
</gene>
<keyword evidence="6" id="KW-0653">Protein transport</keyword>
<dbReference type="InterPro" id="IPR011989">
    <property type="entry name" value="ARM-like"/>
</dbReference>
<organism evidence="11 12">
    <name type="scientific">Achlya hypogyna</name>
    <name type="common">Oomycete</name>
    <name type="synonym">Protoachlya hypogyna</name>
    <dbReference type="NCBI Taxonomy" id="1202772"/>
    <lineage>
        <taxon>Eukaryota</taxon>
        <taxon>Sar</taxon>
        <taxon>Stramenopiles</taxon>
        <taxon>Oomycota</taxon>
        <taxon>Saprolegniomycetes</taxon>
        <taxon>Saprolegniales</taxon>
        <taxon>Achlyaceae</taxon>
        <taxon>Achlya</taxon>
    </lineage>
</organism>
<dbReference type="PANTHER" id="PTHR10997">
    <property type="entry name" value="IMPORTIN-7, 8, 11"/>
    <property type="match status" value="1"/>
</dbReference>
<dbReference type="SMART" id="SM00913">
    <property type="entry name" value="IBN_N"/>
    <property type="match status" value="1"/>
</dbReference>
<reference evidence="11 12" key="1">
    <citation type="journal article" date="2014" name="Genome Biol. Evol.">
        <title>The secreted proteins of Achlya hypogyna and Thraustotheca clavata identify the ancestral oomycete secretome and reveal gene acquisitions by horizontal gene transfer.</title>
        <authorList>
            <person name="Misner I."/>
            <person name="Blouin N."/>
            <person name="Leonard G."/>
            <person name="Richards T.A."/>
            <person name="Lane C.E."/>
        </authorList>
    </citation>
    <scope>NUCLEOTIDE SEQUENCE [LARGE SCALE GENOMIC DNA]</scope>
    <source>
        <strain evidence="11 12">ATCC 48635</strain>
    </source>
</reference>
<dbReference type="PANTHER" id="PTHR10997:SF18">
    <property type="entry name" value="D-IMPORTIN 7_RANBP7"/>
    <property type="match status" value="1"/>
</dbReference>
<dbReference type="STRING" id="1202772.A0A1V9Z4Z2"/>
<feature type="repeat" description="ARM" evidence="8">
    <location>
        <begin position="64"/>
        <end position="97"/>
    </location>
</feature>
<evidence type="ECO:0000256" key="5">
    <source>
        <dbReference type="ARBA" id="ARBA00022490"/>
    </source>
</evidence>
<dbReference type="Proteomes" id="UP000243579">
    <property type="component" value="Unassembled WGS sequence"/>
</dbReference>
<evidence type="ECO:0000256" key="7">
    <source>
        <dbReference type="ARBA" id="ARBA00023242"/>
    </source>
</evidence>
<feature type="domain" description="Importin N-terminal" evidence="10">
    <location>
        <begin position="52"/>
        <end position="131"/>
    </location>
</feature>
<dbReference type="GO" id="GO:0006606">
    <property type="term" value="P:protein import into nucleus"/>
    <property type="evidence" value="ECO:0007669"/>
    <property type="project" value="TreeGrafter"/>
</dbReference>
<dbReference type="GO" id="GO:0031267">
    <property type="term" value="F:small GTPase binding"/>
    <property type="evidence" value="ECO:0007669"/>
    <property type="project" value="InterPro"/>
</dbReference>
<dbReference type="InterPro" id="IPR016024">
    <property type="entry name" value="ARM-type_fold"/>
</dbReference>
<comment type="subcellular location">
    <subcellularLocation>
        <location evidence="2">Cytoplasm</location>
    </subcellularLocation>
    <subcellularLocation>
        <location evidence="1">Nucleus envelope</location>
    </subcellularLocation>
</comment>
<evidence type="ECO:0000256" key="6">
    <source>
        <dbReference type="ARBA" id="ARBA00022927"/>
    </source>
</evidence>
<evidence type="ECO:0000259" key="10">
    <source>
        <dbReference type="PROSITE" id="PS50166"/>
    </source>
</evidence>
<dbReference type="AlphaFoldDB" id="A0A1V9Z4Z2"/>
<dbReference type="GO" id="GO:0005829">
    <property type="term" value="C:cytosol"/>
    <property type="evidence" value="ECO:0007669"/>
    <property type="project" value="TreeGrafter"/>
</dbReference>
<keyword evidence="7" id="KW-0539">Nucleus</keyword>
<proteinExistence type="inferred from homology"/>
<dbReference type="GO" id="GO:0005635">
    <property type="term" value="C:nuclear envelope"/>
    <property type="evidence" value="ECO:0007669"/>
    <property type="project" value="UniProtKB-SubCell"/>
</dbReference>
<feature type="region of interest" description="Disordered" evidence="9">
    <location>
        <begin position="1"/>
        <end position="27"/>
    </location>
</feature>
<evidence type="ECO:0000313" key="12">
    <source>
        <dbReference type="Proteomes" id="UP000243579"/>
    </source>
</evidence>
<evidence type="ECO:0000256" key="1">
    <source>
        <dbReference type="ARBA" id="ARBA00004259"/>
    </source>
</evidence>
<dbReference type="OrthoDB" id="760868at2759"/>
<evidence type="ECO:0000256" key="4">
    <source>
        <dbReference type="ARBA" id="ARBA00022448"/>
    </source>
</evidence>
<evidence type="ECO:0000256" key="2">
    <source>
        <dbReference type="ARBA" id="ARBA00004496"/>
    </source>
</evidence>
<evidence type="ECO:0000256" key="3">
    <source>
        <dbReference type="ARBA" id="ARBA00010907"/>
    </source>
</evidence>
<dbReference type="SUPFAM" id="SSF48371">
    <property type="entry name" value="ARM repeat"/>
    <property type="match status" value="1"/>
</dbReference>